<protein>
    <submittedName>
        <fullName evidence="2">Menaquinone-dependent protoporphyrinogen oxidase</fullName>
        <ecNumber evidence="2">1.3.5.3</ecNumber>
    </submittedName>
</protein>
<dbReference type="Gene3D" id="3.40.50.360">
    <property type="match status" value="1"/>
</dbReference>
<dbReference type="Proteomes" id="UP001314903">
    <property type="component" value="Unassembled WGS sequence"/>
</dbReference>
<keyword evidence="2" id="KW-0560">Oxidoreductase</keyword>
<name>A0ABS4KKW3_9FIRM</name>
<gene>
    <name evidence="2" type="ORF">J2Z35_001053</name>
</gene>
<dbReference type="RefSeq" id="WP_209660173.1">
    <property type="nucleotide sequence ID" value="NZ_JAGGLI010000009.1"/>
</dbReference>
<proteinExistence type="predicted"/>
<keyword evidence="3" id="KW-1185">Reference proteome</keyword>
<dbReference type="EC" id="1.3.5.3" evidence="2"/>
<reference evidence="2 3" key="1">
    <citation type="submission" date="2021-03" db="EMBL/GenBank/DDBJ databases">
        <title>Genomic Encyclopedia of Type Strains, Phase IV (KMG-IV): sequencing the most valuable type-strain genomes for metagenomic binning, comparative biology and taxonomic classification.</title>
        <authorList>
            <person name="Goeker M."/>
        </authorList>
    </citation>
    <scope>NUCLEOTIDE SEQUENCE [LARGE SCALE GENOMIC DNA]</scope>
    <source>
        <strain evidence="2 3">DSM 27512</strain>
    </source>
</reference>
<dbReference type="EMBL" id="JAGGLI010000009">
    <property type="protein sequence ID" value="MBP2027259.1"/>
    <property type="molecule type" value="Genomic_DNA"/>
</dbReference>
<comment type="caution">
    <text evidence="2">The sequence shown here is derived from an EMBL/GenBank/DDBJ whole genome shotgun (WGS) entry which is preliminary data.</text>
</comment>
<evidence type="ECO:0000313" key="2">
    <source>
        <dbReference type="EMBL" id="MBP2027259.1"/>
    </source>
</evidence>
<dbReference type="InterPro" id="IPR026816">
    <property type="entry name" value="Flavodoxin_dom"/>
</dbReference>
<sequence length="170" mass="19126">MKNLIIYGTKHGCAKRCAELLSEMLEGETDIVDIKEKSNIDLLDYDSIIIGGSIYAGKINKDIYSFTTTNENLLHKKKLGLFICSMNKSLEDKQIKESFPSSLLESARVAENFGGEFRLNEMNFMEKMIVKMVSKSLEKEGAESSVSMKDDIDKVSIDTIKNFADSMNRS</sequence>
<dbReference type="GO" id="GO:0016491">
    <property type="term" value="F:oxidoreductase activity"/>
    <property type="evidence" value="ECO:0007669"/>
    <property type="project" value="UniProtKB-KW"/>
</dbReference>
<dbReference type="PANTHER" id="PTHR38030">
    <property type="entry name" value="PROTOPORPHYRINOGEN IX DEHYDROGENASE [MENAQUINONE]"/>
    <property type="match status" value="1"/>
</dbReference>
<dbReference type="InterPro" id="IPR029039">
    <property type="entry name" value="Flavoprotein-like_sf"/>
</dbReference>
<dbReference type="InterPro" id="IPR008254">
    <property type="entry name" value="Flavodoxin/NO_synth"/>
</dbReference>
<dbReference type="Pfam" id="PF12724">
    <property type="entry name" value="Flavodoxin_5"/>
    <property type="match status" value="1"/>
</dbReference>
<dbReference type="PROSITE" id="PS50902">
    <property type="entry name" value="FLAVODOXIN_LIKE"/>
    <property type="match status" value="1"/>
</dbReference>
<evidence type="ECO:0000259" key="1">
    <source>
        <dbReference type="PROSITE" id="PS50902"/>
    </source>
</evidence>
<feature type="domain" description="Flavodoxin-like" evidence="1">
    <location>
        <begin position="3"/>
        <end position="170"/>
    </location>
</feature>
<dbReference type="InterPro" id="IPR052200">
    <property type="entry name" value="Protoporphyrinogen_IX_DH"/>
</dbReference>
<accession>A0ABS4KKW3</accession>
<dbReference type="SUPFAM" id="SSF52218">
    <property type="entry name" value="Flavoproteins"/>
    <property type="match status" value="1"/>
</dbReference>
<evidence type="ECO:0000313" key="3">
    <source>
        <dbReference type="Proteomes" id="UP001314903"/>
    </source>
</evidence>
<dbReference type="PANTHER" id="PTHR38030:SF2">
    <property type="entry name" value="PROTOPORPHYRINOGEN IX DEHYDROGENASE [QUINONE]"/>
    <property type="match status" value="1"/>
</dbReference>
<organism evidence="2 3">
    <name type="scientific">Acetoanaerobium pronyense</name>
    <dbReference type="NCBI Taxonomy" id="1482736"/>
    <lineage>
        <taxon>Bacteria</taxon>
        <taxon>Bacillati</taxon>
        <taxon>Bacillota</taxon>
        <taxon>Clostridia</taxon>
        <taxon>Peptostreptococcales</taxon>
        <taxon>Filifactoraceae</taxon>
        <taxon>Acetoanaerobium</taxon>
    </lineage>
</organism>